<evidence type="ECO:0000313" key="2">
    <source>
        <dbReference type="EMBL" id="MFC5461464.1"/>
    </source>
</evidence>
<sequence length="125" mass="13725">MMSLYRTAGAMLLAGASHGPAIAAPEPRAKAEIAHLLDYVATPGCQFNRNGSWHAGGEARQHLRKKYDYLVKRKLVTNAESFIEHAATESSMSGKDYLVRCGAGQPIASAQYLKDELSRYRTRAK</sequence>
<keyword evidence="3" id="KW-1185">Reference proteome</keyword>
<dbReference type="InterPro" id="IPR035242">
    <property type="entry name" value="DUF5329"/>
</dbReference>
<feature type="chain" id="PRO_5046085603" evidence="1">
    <location>
        <begin position="24"/>
        <end position="125"/>
    </location>
</feature>
<dbReference type="Proteomes" id="UP001596050">
    <property type="component" value="Unassembled WGS sequence"/>
</dbReference>
<gene>
    <name evidence="2" type="ORF">ACFPN5_16760</name>
</gene>
<reference evidence="3" key="1">
    <citation type="journal article" date="2019" name="Int. J. Syst. Evol. Microbiol.">
        <title>The Global Catalogue of Microorganisms (GCM) 10K type strain sequencing project: providing services to taxonomists for standard genome sequencing and annotation.</title>
        <authorList>
            <consortium name="The Broad Institute Genomics Platform"/>
            <consortium name="The Broad Institute Genome Sequencing Center for Infectious Disease"/>
            <person name="Wu L."/>
            <person name="Ma J."/>
        </authorList>
    </citation>
    <scope>NUCLEOTIDE SEQUENCE [LARGE SCALE GENOMIC DNA]</scope>
    <source>
        <strain evidence="3">KACC 12649</strain>
    </source>
</reference>
<accession>A0ABW0L6Q7</accession>
<protein>
    <submittedName>
        <fullName evidence="2">DUF5329 domain-containing protein</fullName>
    </submittedName>
</protein>
<dbReference type="Pfam" id="PF17263">
    <property type="entry name" value="DUF5329"/>
    <property type="match status" value="1"/>
</dbReference>
<feature type="signal peptide" evidence="1">
    <location>
        <begin position="1"/>
        <end position="23"/>
    </location>
</feature>
<keyword evidence="1" id="KW-0732">Signal</keyword>
<comment type="caution">
    <text evidence="2">The sequence shown here is derived from an EMBL/GenBank/DDBJ whole genome shotgun (WGS) entry which is preliminary data.</text>
</comment>
<evidence type="ECO:0000256" key="1">
    <source>
        <dbReference type="SAM" id="SignalP"/>
    </source>
</evidence>
<name>A0ABW0L6Q7_9BURK</name>
<dbReference type="RefSeq" id="WP_379784918.1">
    <property type="nucleotide sequence ID" value="NZ_JBHSMU010000015.1"/>
</dbReference>
<organism evidence="2 3">
    <name type="scientific">Massilia niabensis</name>
    <dbReference type="NCBI Taxonomy" id="544910"/>
    <lineage>
        <taxon>Bacteria</taxon>
        <taxon>Pseudomonadati</taxon>
        <taxon>Pseudomonadota</taxon>
        <taxon>Betaproteobacteria</taxon>
        <taxon>Burkholderiales</taxon>
        <taxon>Oxalobacteraceae</taxon>
        <taxon>Telluria group</taxon>
        <taxon>Massilia</taxon>
    </lineage>
</organism>
<proteinExistence type="predicted"/>
<evidence type="ECO:0000313" key="3">
    <source>
        <dbReference type="Proteomes" id="UP001596050"/>
    </source>
</evidence>
<dbReference type="EMBL" id="JBHSMU010000015">
    <property type="protein sequence ID" value="MFC5461464.1"/>
    <property type="molecule type" value="Genomic_DNA"/>
</dbReference>